<accession>A0A8S5MNY6</accession>
<organism evidence="1">
    <name type="scientific">Siphoviridae sp. ctLR131</name>
    <dbReference type="NCBI Taxonomy" id="2826250"/>
    <lineage>
        <taxon>Viruses</taxon>
        <taxon>Duplodnaviria</taxon>
        <taxon>Heunggongvirae</taxon>
        <taxon>Uroviricota</taxon>
        <taxon>Caudoviricetes</taxon>
    </lineage>
</organism>
<evidence type="ECO:0000313" key="1">
    <source>
        <dbReference type="EMBL" id="DAD83982.1"/>
    </source>
</evidence>
<reference evidence="1" key="1">
    <citation type="journal article" date="2021" name="Proc. Natl. Acad. Sci. U.S.A.">
        <title>A Catalog of Tens of Thousands of Viruses from Human Metagenomes Reveals Hidden Associations with Chronic Diseases.</title>
        <authorList>
            <person name="Tisza M.J."/>
            <person name="Buck C.B."/>
        </authorList>
    </citation>
    <scope>NUCLEOTIDE SEQUENCE</scope>
    <source>
        <strain evidence="1">CtLR131</strain>
    </source>
</reference>
<proteinExistence type="predicted"/>
<sequence length="78" mass="9118">MSNLYRDVKACCPFYQTQKKEKGGAMYIKCEKIISKGCIVLRFPSVQRGDKWLNTYCNSISGCKNCEMYQLINQKYEK</sequence>
<protein>
    <submittedName>
        <fullName evidence="1">Uncharacterized protein</fullName>
    </submittedName>
</protein>
<name>A0A8S5MNY6_9CAUD</name>
<dbReference type="EMBL" id="BK014949">
    <property type="protein sequence ID" value="DAD83982.1"/>
    <property type="molecule type" value="Genomic_DNA"/>
</dbReference>